<dbReference type="Gene3D" id="2.40.420.20">
    <property type="match status" value="1"/>
</dbReference>
<comment type="subcellular location">
    <subcellularLocation>
        <location evidence="1">Cell envelope</location>
    </subcellularLocation>
</comment>
<dbReference type="InterPro" id="IPR058627">
    <property type="entry name" value="MdtA-like_C"/>
</dbReference>
<reference evidence="7 8" key="1">
    <citation type="journal article" date="2014" name="BMC Genomics">
        <title>Architecture and functions of a multipartite genome of the methylotrophic bacterium Paracoccus aminophilus JCM 7686, containing primary and secondary chromids.</title>
        <authorList>
            <person name="Dziewit L."/>
            <person name="Czarnecki J."/>
            <person name="Wibberg D."/>
            <person name="Radlinska M."/>
            <person name="Mrozek P."/>
            <person name="Szymczak M."/>
            <person name="Schluter A."/>
            <person name="Puhler A."/>
            <person name="Bartosik D."/>
        </authorList>
    </citation>
    <scope>NUCLEOTIDE SEQUENCE [LARGE SCALE GENOMIC DNA]</scope>
    <source>
        <strain evidence="7">JCM 7686</strain>
    </source>
</reference>
<feature type="domain" description="Multidrug resistance protein MdtA-like barrel-sandwich hybrid" evidence="4">
    <location>
        <begin position="90"/>
        <end position="227"/>
    </location>
</feature>
<organism evidence="7 8">
    <name type="scientific">Paracoccus aminophilus JCM 7686</name>
    <dbReference type="NCBI Taxonomy" id="1367847"/>
    <lineage>
        <taxon>Bacteria</taxon>
        <taxon>Pseudomonadati</taxon>
        <taxon>Pseudomonadota</taxon>
        <taxon>Alphaproteobacteria</taxon>
        <taxon>Rhodobacterales</taxon>
        <taxon>Paracoccaceae</taxon>
        <taxon>Paracoccus</taxon>
    </lineage>
</organism>
<dbReference type="HOGENOM" id="CLU_018816_1_2_5"/>
<dbReference type="Pfam" id="PF25967">
    <property type="entry name" value="RND-MFP_C"/>
    <property type="match status" value="1"/>
</dbReference>
<gene>
    <name evidence="7" type="ORF">JCM7686_1469</name>
</gene>
<protein>
    <submittedName>
        <fullName evidence="7">NolF secretion protein</fullName>
    </submittedName>
</protein>
<dbReference type="STRING" id="1367847.JCM7686_1469"/>
<evidence type="ECO:0000256" key="2">
    <source>
        <dbReference type="ARBA" id="ARBA00009477"/>
    </source>
</evidence>
<dbReference type="Gene3D" id="1.10.287.470">
    <property type="entry name" value="Helix hairpin bin"/>
    <property type="match status" value="1"/>
</dbReference>
<dbReference type="OrthoDB" id="9806939at2"/>
<evidence type="ECO:0000313" key="8">
    <source>
        <dbReference type="Proteomes" id="UP000015480"/>
    </source>
</evidence>
<evidence type="ECO:0000313" key="7">
    <source>
        <dbReference type="EMBL" id="AGT08570.1"/>
    </source>
</evidence>
<dbReference type="Pfam" id="PF25954">
    <property type="entry name" value="Beta-barrel_RND_2"/>
    <property type="match status" value="1"/>
</dbReference>
<dbReference type="PANTHER" id="PTHR30469:SF15">
    <property type="entry name" value="HLYD FAMILY OF SECRETION PROTEINS"/>
    <property type="match status" value="1"/>
</dbReference>
<dbReference type="PATRIC" id="fig|1367847.3.peg.1441"/>
<dbReference type="Gene3D" id="2.40.30.170">
    <property type="match status" value="1"/>
</dbReference>
<dbReference type="AlphaFoldDB" id="S5XYR5"/>
<proteinExistence type="inferred from homology"/>
<dbReference type="eggNOG" id="COG0845">
    <property type="taxonomic scope" value="Bacteria"/>
</dbReference>
<dbReference type="InterPro" id="IPR058625">
    <property type="entry name" value="MdtA-like_BSH"/>
</dbReference>
<accession>S5XYR5</accession>
<dbReference type="Proteomes" id="UP000015480">
    <property type="component" value="Chromosome"/>
</dbReference>
<dbReference type="Pfam" id="PF25917">
    <property type="entry name" value="BSH_RND"/>
    <property type="match status" value="1"/>
</dbReference>
<dbReference type="GO" id="GO:1990281">
    <property type="term" value="C:efflux pump complex"/>
    <property type="evidence" value="ECO:0007669"/>
    <property type="project" value="TreeGrafter"/>
</dbReference>
<name>S5XYR5_PARAH</name>
<feature type="domain" description="CusB-like beta-barrel" evidence="5">
    <location>
        <begin position="238"/>
        <end position="305"/>
    </location>
</feature>
<evidence type="ECO:0000259" key="4">
    <source>
        <dbReference type="Pfam" id="PF25917"/>
    </source>
</evidence>
<dbReference type="NCBIfam" id="TIGR01730">
    <property type="entry name" value="RND_mfp"/>
    <property type="match status" value="1"/>
</dbReference>
<dbReference type="InterPro" id="IPR006143">
    <property type="entry name" value="RND_pump_MFP"/>
</dbReference>
<feature type="domain" description="Multidrug resistance protein MdtA-like C-terminal permuted SH3" evidence="6">
    <location>
        <begin position="313"/>
        <end position="369"/>
    </location>
</feature>
<dbReference type="KEGG" id="pami:JCM7686_1469"/>
<sequence>MAARRSKRLWIAGLALGVAALAGAYSLSRGPEGDEGAGLVAAVSNPASAAEPVGFRKELSPADVTLILPQTLTEKIAVSGELRPVNRTIIKAKVTGTIRTVTVKTGQSVKAGEVLVTFDTEDLESELRRAESNLKASQAQLVLAGQTLAKTEELQRRNAATLSALEKSQSDEVAARANVASLEAQVETARTALSHGELTSPIDGVVASRAVEQGETVGNGADLLSVVDDSVFEAQVLVATRDVARLSVGQQAELSIDGLGDQRLTALIDRISPVANEGTRFVPVYLHLDAGGLRLWGGMFASGTITLRAAEGVIAVPEKALREDEQGHYVLVLADGELKRRPVETGESWQNGRLTAITSGLAAGETVLTAPIRGLVAGTPAVVTGAKTDARSGVK</sequence>
<evidence type="ECO:0000259" key="6">
    <source>
        <dbReference type="Pfam" id="PF25967"/>
    </source>
</evidence>
<dbReference type="RefSeq" id="WP_020950208.1">
    <property type="nucleotide sequence ID" value="NC_022041.1"/>
</dbReference>
<dbReference type="InterPro" id="IPR058792">
    <property type="entry name" value="Beta-barrel_RND_2"/>
</dbReference>
<dbReference type="SUPFAM" id="SSF111369">
    <property type="entry name" value="HlyD-like secretion proteins"/>
    <property type="match status" value="1"/>
</dbReference>
<keyword evidence="3" id="KW-0813">Transport</keyword>
<comment type="similarity">
    <text evidence="2">Belongs to the membrane fusion protein (MFP) (TC 8.A.1) family.</text>
</comment>
<evidence type="ECO:0000256" key="3">
    <source>
        <dbReference type="ARBA" id="ARBA00022448"/>
    </source>
</evidence>
<evidence type="ECO:0000256" key="1">
    <source>
        <dbReference type="ARBA" id="ARBA00004196"/>
    </source>
</evidence>
<dbReference type="Gene3D" id="2.40.50.100">
    <property type="match status" value="1"/>
</dbReference>
<dbReference type="EMBL" id="CP006650">
    <property type="protein sequence ID" value="AGT08570.1"/>
    <property type="molecule type" value="Genomic_DNA"/>
</dbReference>
<dbReference type="GO" id="GO:0015562">
    <property type="term" value="F:efflux transmembrane transporter activity"/>
    <property type="evidence" value="ECO:0007669"/>
    <property type="project" value="TreeGrafter"/>
</dbReference>
<keyword evidence="8" id="KW-1185">Reference proteome</keyword>
<dbReference type="PANTHER" id="PTHR30469">
    <property type="entry name" value="MULTIDRUG RESISTANCE PROTEIN MDTA"/>
    <property type="match status" value="1"/>
</dbReference>
<evidence type="ECO:0000259" key="5">
    <source>
        <dbReference type="Pfam" id="PF25954"/>
    </source>
</evidence>